<keyword evidence="11" id="KW-0443">Lipid metabolism</keyword>
<evidence type="ECO:0000256" key="6">
    <source>
        <dbReference type="ARBA" id="ARBA00022692"/>
    </source>
</evidence>
<keyword evidence="6" id="KW-0812">Transmembrane</keyword>
<proteinExistence type="inferred from homology"/>
<dbReference type="GO" id="GO:0005634">
    <property type="term" value="C:nucleus"/>
    <property type="evidence" value="ECO:0007669"/>
    <property type="project" value="UniProtKB-SubCell"/>
</dbReference>
<dbReference type="Gene3D" id="4.10.280.10">
    <property type="entry name" value="Helix-loop-helix DNA-binding domain"/>
    <property type="match status" value="1"/>
</dbReference>
<evidence type="ECO:0000256" key="19">
    <source>
        <dbReference type="ARBA" id="ARBA00023329"/>
    </source>
</evidence>
<keyword evidence="7" id="KW-0256">Endoplasmic reticulum</keyword>
<evidence type="ECO:0000256" key="7">
    <source>
        <dbReference type="ARBA" id="ARBA00022824"/>
    </source>
</evidence>
<dbReference type="CDD" id="cd18922">
    <property type="entry name" value="bHLHzip_SREBP2"/>
    <property type="match status" value="1"/>
</dbReference>
<evidence type="ECO:0000256" key="5">
    <source>
        <dbReference type="ARBA" id="ARBA00022548"/>
    </source>
</evidence>
<feature type="region of interest" description="Disordered" evidence="24">
    <location>
        <begin position="608"/>
        <end position="651"/>
    </location>
</feature>
<keyword evidence="12" id="KW-0238">DNA-binding</keyword>
<feature type="chain" id="PRO_5042047148" description="Sterol regulatory element-binding protein 2" evidence="25">
    <location>
        <begin position="21"/>
        <end position="1311"/>
    </location>
</feature>
<keyword evidence="15" id="KW-0804">Transcription</keyword>
<evidence type="ECO:0000256" key="17">
    <source>
        <dbReference type="ARBA" id="ARBA00023221"/>
    </source>
</evidence>
<evidence type="ECO:0000259" key="26">
    <source>
        <dbReference type="PROSITE" id="PS50888"/>
    </source>
</evidence>
<organism evidence="27 28">
    <name type="scientific">Pelobates cultripes</name>
    <name type="common">Western spadefoot toad</name>
    <dbReference type="NCBI Taxonomy" id="61616"/>
    <lineage>
        <taxon>Eukaryota</taxon>
        <taxon>Metazoa</taxon>
        <taxon>Chordata</taxon>
        <taxon>Craniata</taxon>
        <taxon>Vertebrata</taxon>
        <taxon>Euteleostomi</taxon>
        <taxon>Amphibia</taxon>
        <taxon>Batrachia</taxon>
        <taxon>Anura</taxon>
        <taxon>Pelobatoidea</taxon>
        <taxon>Pelobatidae</taxon>
        <taxon>Pelobates</taxon>
    </lineage>
</organism>
<comment type="similarity">
    <text evidence="20">Belongs to the SREBP family.</text>
</comment>
<dbReference type="InterPro" id="IPR011598">
    <property type="entry name" value="bHLH_dom"/>
</dbReference>
<keyword evidence="16" id="KW-1207">Sterol metabolism</keyword>
<feature type="signal peptide" evidence="25">
    <location>
        <begin position="1"/>
        <end position="20"/>
    </location>
</feature>
<evidence type="ECO:0000256" key="25">
    <source>
        <dbReference type="SAM" id="SignalP"/>
    </source>
</evidence>
<dbReference type="GO" id="GO:0000139">
    <property type="term" value="C:Golgi membrane"/>
    <property type="evidence" value="ECO:0007669"/>
    <property type="project" value="UniProtKB-SubCell"/>
</dbReference>
<evidence type="ECO:0000256" key="10">
    <source>
        <dbReference type="ARBA" id="ARBA00023034"/>
    </source>
</evidence>
<dbReference type="GO" id="GO:0000981">
    <property type="term" value="F:DNA-binding transcription factor activity, RNA polymerase II-specific"/>
    <property type="evidence" value="ECO:0007669"/>
    <property type="project" value="TreeGrafter"/>
</dbReference>
<dbReference type="GO" id="GO:0046983">
    <property type="term" value="F:protein dimerization activity"/>
    <property type="evidence" value="ECO:0007669"/>
    <property type="project" value="InterPro"/>
</dbReference>
<evidence type="ECO:0000256" key="8">
    <source>
        <dbReference type="ARBA" id="ARBA00022989"/>
    </source>
</evidence>
<keyword evidence="17" id="KW-0753">Steroid metabolism</keyword>
<dbReference type="GO" id="GO:0010886">
    <property type="term" value="P:positive regulation of cholesterol storage"/>
    <property type="evidence" value="ECO:0007669"/>
    <property type="project" value="TreeGrafter"/>
</dbReference>
<dbReference type="GO" id="GO:0005789">
    <property type="term" value="C:endoplasmic reticulum membrane"/>
    <property type="evidence" value="ECO:0007669"/>
    <property type="project" value="UniProtKB-SubCell"/>
</dbReference>
<keyword evidence="10" id="KW-0333">Golgi apparatus</keyword>
<accession>A0AAD1SUR7</accession>
<dbReference type="SUPFAM" id="SSF47459">
    <property type="entry name" value="HLH, helix-loop-helix DNA-binding domain"/>
    <property type="match status" value="1"/>
</dbReference>
<evidence type="ECO:0000256" key="21">
    <source>
        <dbReference type="ARBA" id="ARBA00039750"/>
    </source>
</evidence>
<dbReference type="GO" id="GO:0045944">
    <property type="term" value="P:positive regulation of transcription by RNA polymerase II"/>
    <property type="evidence" value="ECO:0007669"/>
    <property type="project" value="TreeGrafter"/>
</dbReference>
<comment type="function">
    <text evidence="23">Precursor of the transcription factor form (Processed sterol regulatory element-binding protein 2), which is embedded in the endoplasmic reticulum membrane. Low sterol concentrations promote processing of this form, releasing the transcription factor form that translocates into the nucleus and activates transcription of genes involved in cholesterol biosynthesis.</text>
</comment>
<evidence type="ECO:0000256" key="11">
    <source>
        <dbReference type="ARBA" id="ARBA00023098"/>
    </source>
</evidence>
<gene>
    <name evidence="27" type="ORF">PECUL_23A033638</name>
</gene>
<dbReference type="GO" id="GO:0000978">
    <property type="term" value="F:RNA polymerase II cis-regulatory region sequence-specific DNA binding"/>
    <property type="evidence" value="ECO:0007669"/>
    <property type="project" value="TreeGrafter"/>
</dbReference>
<dbReference type="FunFam" id="4.10.280.10:FF:000016">
    <property type="entry name" value="Sterol regulatory element-binding transcription factor 1"/>
    <property type="match status" value="1"/>
</dbReference>
<evidence type="ECO:0000256" key="3">
    <source>
        <dbReference type="ARBA" id="ARBA00004557"/>
    </source>
</evidence>
<evidence type="ECO:0000256" key="13">
    <source>
        <dbReference type="ARBA" id="ARBA00023136"/>
    </source>
</evidence>
<evidence type="ECO:0000256" key="9">
    <source>
        <dbReference type="ARBA" id="ARBA00023015"/>
    </source>
</evidence>
<keyword evidence="14" id="KW-0010">Activator</keyword>
<protein>
    <recommendedName>
        <fullName evidence="21">Sterol regulatory element-binding protein 2</fullName>
    </recommendedName>
    <alternativeName>
        <fullName evidence="22">Sterol regulatory element-binding transcription factor 2</fullName>
    </alternativeName>
</protein>
<dbReference type="Pfam" id="PF15002">
    <property type="entry name" value="ERK-JNK_inhib"/>
    <property type="match status" value="1"/>
</dbReference>
<dbReference type="InterPro" id="IPR026321">
    <property type="entry name" value="CC134"/>
</dbReference>
<dbReference type="Pfam" id="PF00010">
    <property type="entry name" value="HLH"/>
    <property type="match status" value="1"/>
</dbReference>
<name>A0AAD1SUR7_PELCU</name>
<evidence type="ECO:0000256" key="22">
    <source>
        <dbReference type="ARBA" id="ARBA00042214"/>
    </source>
</evidence>
<reference evidence="27" key="1">
    <citation type="submission" date="2022-03" db="EMBL/GenBank/DDBJ databases">
        <authorList>
            <person name="Alioto T."/>
            <person name="Alioto T."/>
            <person name="Gomez Garrido J."/>
        </authorList>
    </citation>
    <scope>NUCLEOTIDE SEQUENCE</scope>
</reference>
<feature type="domain" description="BHLH" evidence="26">
    <location>
        <begin position="509"/>
        <end position="559"/>
    </location>
</feature>
<keyword evidence="8" id="KW-1133">Transmembrane helix</keyword>
<comment type="subcellular location">
    <subcellularLocation>
        <location evidence="3">Cytoplasmic vesicle</location>
        <location evidence="3">COPII-coated vesicle membrane</location>
        <topology evidence="3">Multi-pass membrane protein</topology>
    </subcellularLocation>
    <subcellularLocation>
        <location evidence="2">Endoplasmic reticulum membrane</location>
        <topology evidence="2">Multi-pass membrane protein</topology>
    </subcellularLocation>
    <subcellularLocation>
        <location evidence="4">Golgi apparatus membrane</location>
        <topology evidence="4">Multi-pass membrane protein</topology>
    </subcellularLocation>
    <subcellularLocation>
        <location evidence="1">Nucleus</location>
    </subcellularLocation>
</comment>
<evidence type="ECO:0000256" key="1">
    <source>
        <dbReference type="ARBA" id="ARBA00004123"/>
    </source>
</evidence>
<dbReference type="GO" id="GO:0008203">
    <property type="term" value="P:cholesterol metabolic process"/>
    <property type="evidence" value="ECO:0007669"/>
    <property type="project" value="UniProtKB-KW"/>
</dbReference>
<evidence type="ECO:0000256" key="23">
    <source>
        <dbReference type="ARBA" id="ARBA00045168"/>
    </source>
</evidence>
<keyword evidence="25" id="KW-0732">Signal</keyword>
<evidence type="ECO:0000313" key="28">
    <source>
        <dbReference type="Proteomes" id="UP001295444"/>
    </source>
</evidence>
<dbReference type="Proteomes" id="UP001295444">
    <property type="component" value="Chromosome 08"/>
</dbReference>
<evidence type="ECO:0000256" key="16">
    <source>
        <dbReference type="ARBA" id="ARBA00023166"/>
    </source>
</evidence>
<evidence type="ECO:0000256" key="14">
    <source>
        <dbReference type="ARBA" id="ARBA00023159"/>
    </source>
</evidence>
<evidence type="ECO:0000256" key="20">
    <source>
        <dbReference type="ARBA" id="ARBA00038460"/>
    </source>
</evidence>
<sequence>MDSTQVVSFLVAILLSFGSASETNKQKRDTAFEIYKKLFEVKRKDQINALNNLIELNDVNQQYKIIDIMLKGLFKVLEDSRAVLIAAGVQPDGPFPEDEKIKDAYSHTVENSAFFGDVVLRFPKIVHHYFDRNSNWNNLIRWGIGFCNLSGIFNDGPHSQLLGLMAQELGISEKSPDYRNPFKTENMETSGVGVKVETAQLNMENMETLNELGDELTLNDIDEMLQFVNNQVGEFPELFEEQLCSTFPGGGGVAMDTSVTKSYNPVQQQPYQISIPQTQAITIKAPTQSAPSQSTPQRTAPVLRPLLQSPPQPQLQQQTVMLTPTFSTTTQTRFIQQPLIYQNAGTTSFQVFQPQVQSLMTTQQVQPVTIQQQVQTVHAQRVLTQSANGTIQTLTQAPQSTIQTLTPATVQTMTPQVQQVLVQPQIIKTESLVLTALKADGSPLMTTVQNPAITTLSAPLQTTTLQVPTLMGGNGTILTTMPVMMGQEKMPIKQVPSNLKQQEVPKEGERRTTHNIIEKRYRSSINDKIIELKDLVMGTDAKMHKSGVLKKAIDYIKYLQQMNQKLRQENMALKLANQKNKYLKGIDLSSLVDTSLEMKMDEFNQNLLIMSPPPSDSGSPAVFSPYSVDSEPGSPLLDDEKVKDEPDSPTGLGMMDRSRMLLCAMTLLCLSFNPLTSLLPSENGQQSDRTMQHGTGRTMLGIEMSGFSGSWLDWLIPTLILWLANGVIVLSVFMKLLIHGEPVTRTHSRSSMKFWRHRKQADLDLTRGDFGAAAVNLQTCLCVLGRSLPASRFDLACSLSWNIIRCSLQKISLVRWLLKRTPGYCKKAEFQDEAMTSARDAALVYHKLHQLFLTGKLPSNWSCSGLNLALCAVNLAECAGDKIPASLLAEIHLTTAVQMKTNFPGRFAFLSAYFLGCAIDTSISSDKDSLPESLRWLSHPLGKHFFIDCNWTVKSASRESLYSSSRSLADPVAQIHRSFCEFLLEKALYSLAKPEIGKAMHDENSEFSRTQENLKLLCVFADSISSITSLPLGRTSPVLSSADPICRWWYHVASMVIGWLQGDDAAVKSNFVDVERIPKLLNSDNPLVKAVMHVCRAMQVSVLGKSDGLQSSFCHCEKASAFLWNSLNLSTTSNSDLNKVVQLLVCDLLLSMRTSLWQKQSCSGPSSVEANHAPTSVLTGFQRDLSSLRRLAFIFKPAHCKLFLHEATVRLMAGASPTRTHQLLQHSLQKRTVQSNKEGELVSLPGQRERATAILLACRHLPLSFLSSPGQRVVMLAEAARTLEKVGDRRSYHDCQQMMVKLSGGTAMAAS</sequence>
<evidence type="ECO:0000256" key="18">
    <source>
        <dbReference type="ARBA" id="ARBA00023242"/>
    </source>
</evidence>
<dbReference type="PANTHER" id="PTHR46062:SF3">
    <property type="entry name" value="STEROL REGULATORY ELEMENT-BINDING PROTEIN 2"/>
    <property type="match status" value="1"/>
</dbReference>
<dbReference type="InterPro" id="IPR036638">
    <property type="entry name" value="HLH_DNA-bd_sf"/>
</dbReference>
<keyword evidence="5" id="KW-0153">Cholesterol metabolism</keyword>
<evidence type="ECO:0000256" key="15">
    <source>
        <dbReference type="ARBA" id="ARBA00023163"/>
    </source>
</evidence>
<dbReference type="GO" id="GO:0012507">
    <property type="term" value="C:ER to Golgi transport vesicle membrane"/>
    <property type="evidence" value="ECO:0007669"/>
    <property type="project" value="UniProtKB-SubCell"/>
</dbReference>
<dbReference type="PANTHER" id="PTHR46062">
    <property type="entry name" value="STEROL REGULATORY ELEMENT-BINDING PROTEIN"/>
    <property type="match status" value="1"/>
</dbReference>
<dbReference type="SMART" id="SM00353">
    <property type="entry name" value="HLH"/>
    <property type="match status" value="1"/>
</dbReference>
<evidence type="ECO:0000256" key="4">
    <source>
        <dbReference type="ARBA" id="ARBA00004653"/>
    </source>
</evidence>
<keyword evidence="19" id="KW-0968">Cytoplasmic vesicle</keyword>
<dbReference type="PROSITE" id="PS50888">
    <property type="entry name" value="BHLH"/>
    <property type="match status" value="1"/>
</dbReference>
<evidence type="ECO:0000256" key="24">
    <source>
        <dbReference type="SAM" id="MobiDB-lite"/>
    </source>
</evidence>
<dbReference type="EMBL" id="OW240919">
    <property type="protein sequence ID" value="CAH2312233.1"/>
    <property type="molecule type" value="Genomic_DNA"/>
</dbReference>
<keyword evidence="28" id="KW-1185">Reference proteome</keyword>
<evidence type="ECO:0000256" key="12">
    <source>
        <dbReference type="ARBA" id="ARBA00023125"/>
    </source>
</evidence>
<evidence type="ECO:0000313" key="27">
    <source>
        <dbReference type="EMBL" id="CAH2312233.1"/>
    </source>
</evidence>
<keyword evidence="13" id="KW-0472">Membrane</keyword>
<evidence type="ECO:0000256" key="2">
    <source>
        <dbReference type="ARBA" id="ARBA00004477"/>
    </source>
</evidence>
<keyword evidence="18" id="KW-0539">Nucleus</keyword>
<keyword evidence="9" id="KW-0805">Transcription regulation</keyword>